<dbReference type="Proteomes" id="UP000494165">
    <property type="component" value="Unassembled WGS sequence"/>
</dbReference>
<reference evidence="2 3" key="1">
    <citation type="submission" date="2020-04" db="EMBL/GenBank/DDBJ databases">
        <authorList>
            <person name="Alioto T."/>
            <person name="Alioto T."/>
            <person name="Gomez Garrido J."/>
        </authorList>
    </citation>
    <scope>NUCLEOTIDE SEQUENCE [LARGE SCALE GENOMIC DNA]</scope>
</reference>
<dbReference type="SUPFAM" id="SSF143885">
    <property type="entry name" value="RGC domain-like"/>
    <property type="match status" value="1"/>
</dbReference>
<dbReference type="EMBL" id="CADEPI010000499">
    <property type="protein sequence ID" value="CAB3386650.1"/>
    <property type="molecule type" value="Genomic_DNA"/>
</dbReference>
<dbReference type="GO" id="GO:0005938">
    <property type="term" value="C:cell cortex"/>
    <property type="evidence" value="ECO:0007669"/>
    <property type="project" value="TreeGrafter"/>
</dbReference>
<dbReference type="GO" id="GO:0005096">
    <property type="term" value="F:GTPase activator activity"/>
    <property type="evidence" value="ECO:0007669"/>
    <property type="project" value="TreeGrafter"/>
</dbReference>
<proteinExistence type="predicted"/>
<evidence type="ECO:0000313" key="3">
    <source>
        <dbReference type="Proteomes" id="UP000494165"/>
    </source>
</evidence>
<organism evidence="2 3">
    <name type="scientific">Cloeon dipterum</name>
    <dbReference type="NCBI Taxonomy" id="197152"/>
    <lineage>
        <taxon>Eukaryota</taxon>
        <taxon>Metazoa</taxon>
        <taxon>Ecdysozoa</taxon>
        <taxon>Arthropoda</taxon>
        <taxon>Hexapoda</taxon>
        <taxon>Insecta</taxon>
        <taxon>Pterygota</taxon>
        <taxon>Palaeoptera</taxon>
        <taxon>Ephemeroptera</taxon>
        <taxon>Pisciforma</taxon>
        <taxon>Baetidae</taxon>
        <taxon>Cloeon</taxon>
    </lineage>
</organism>
<keyword evidence="3" id="KW-1185">Reference proteome</keyword>
<gene>
    <name evidence="2" type="ORF">CLODIP_2_CD06255</name>
</gene>
<dbReference type="PANTHER" id="PTHR14149:SF14">
    <property type="entry name" value="CALPONIN-HOMOLOGY (CH) DOMAIN-CONTAINING PROTEIN"/>
    <property type="match status" value="1"/>
</dbReference>
<dbReference type="PANTHER" id="PTHR14149">
    <property type="entry name" value="RAS GTPASE-ACTIVATING PROTEIN WITH IQ MOTIF"/>
    <property type="match status" value="1"/>
</dbReference>
<dbReference type="Pfam" id="PF03836">
    <property type="entry name" value="RasGAP_C"/>
    <property type="match status" value="1"/>
</dbReference>
<evidence type="ECO:0000259" key="1">
    <source>
        <dbReference type="Pfam" id="PF03836"/>
    </source>
</evidence>
<sequence>MQKQVEFYNKYIETFLASMDSGERRVYQLRLSGQHPGKAKTQKVLKYSAAQLHAKGVLQQMQGLTQSQFKSVQFEISATESVGVFHVKGCLMGIPMDSVEIDIQDLLQLQYEGCAIMDMFGKAKVNVNLLLYLLNKKFYGKS</sequence>
<dbReference type="GO" id="GO:1903479">
    <property type="term" value="P:mitotic actomyosin contractile ring assembly actin filament organization"/>
    <property type="evidence" value="ECO:0007669"/>
    <property type="project" value="TreeGrafter"/>
</dbReference>
<evidence type="ECO:0000313" key="2">
    <source>
        <dbReference type="EMBL" id="CAB3386650.1"/>
    </source>
</evidence>
<dbReference type="OrthoDB" id="775356at2759"/>
<feature type="domain" description="RasGAP protein C-terminal" evidence="1">
    <location>
        <begin position="1"/>
        <end position="64"/>
    </location>
</feature>
<dbReference type="InterPro" id="IPR000593">
    <property type="entry name" value="RasGAP_C"/>
</dbReference>
<accession>A0A8S1E334</accession>
<dbReference type="AlphaFoldDB" id="A0A8S1E334"/>
<name>A0A8S1E334_9INSE</name>
<comment type="caution">
    <text evidence="2">The sequence shown here is derived from an EMBL/GenBank/DDBJ whole genome shotgun (WGS) entry which is preliminary data.</text>
</comment>
<protein>
    <recommendedName>
        <fullName evidence="1">RasGAP protein C-terminal domain-containing protein</fullName>
    </recommendedName>
</protein>
<dbReference type="GO" id="GO:0051015">
    <property type="term" value="F:actin filament binding"/>
    <property type="evidence" value="ECO:0007669"/>
    <property type="project" value="TreeGrafter"/>
</dbReference>
<dbReference type="GO" id="GO:0005516">
    <property type="term" value="F:calmodulin binding"/>
    <property type="evidence" value="ECO:0007669"/>
    <property type="project" value="TreeGrafter"/>
</dbReference>